<reference evidence="1 2" key="1">
    <citation type="submission" date="2011-09" db="EMBL/GenBank/DDBJ databases">
        <authorList>
            <person name="Weinstock G."/>
            <person name="Sodergren E."/>
            <person name="Clifton S."/>
            <person name="Fulton L."/>
            <person name="Fulton B."/>
            <person name="Courtney L."/>
            <person name="Fronick C."/>
            <person name="Harrison M."/>
            <person name="Strong C."/>
            <person name="Farmer C."/>
            <person name="Delahaunty K."/>
            <person name="Markovic C."/>
            <person name="Hall O."/>
            <person name="Minx P."/>
            <person name="Tomlinson C."/>
            <person name="Mitreva M."/>
            <person name="Hou S."/>
            <person name="Chen J."/>
            <person name="Wollam A."/>
            <person name="Pepin K.H."/>
            <person name="Johnson M."/>
            <person name="Bhonagiri V."/>
            <person name="Zhang X."/>
            <person name="Suruliraj S."/>
            <person name="Warren W."/>
            <person name="Chinwalla A."/>
            <person name="Mardis E.R."/>
            <person name="Wilson R.K."/>
        </authorList>
    </citation>
    <scope>NUCLEOTIDE SEQUENCE [LARGE SCALE GENOMIC DNA]</scope>
    <source>
        <strain evidence="1 2">F0435</strain>
    </source>
</reference>
<gene>
    <name evidence="1" type="ORF">HMPREF9104_00071</name>
</gene>
<dbReference type="Proteomes" id="UP000005025">
    <property type="component" value="Unassembled WGS sequence"/>
</dbReference>
<sequence>MKIIRFIEYYDGRELRKVTTGFDGIENISMKDSHTAIVTGWLFNHKMKEQITSNYIRYMETEVEDKCHE</sequence>
<comment type="caution">
    <text evidence="1">The sequence shown here is derived from an EMBL/GenBank/DDBJ whole genome shotgun (WGS) entry which is preliminary data.</text>
</comment>
<accession>H1LBW0</accession>
<dbReference type="HOGENOM" id="CLU_2770687_0_0_9"/>
<name>H1LBW0_9LACO</name>
<organism evidence="1 2">
    <name type="scientific">Lentilactobacillus kisonensis F0435</name>
    <dbReference type="NCBI Taxonomy" id="797516"/>
    <lineage>
        <taxon>Bacteria</taxon>
        <taxon>Bacillati</taxon>
        <taxon>Bacillota</taxon>
        <taxon>Bacilli</taxon>
        <taxon>Lactobacillales</taxon>
        <taxon>Lactobacillaceae</taxon>
        <taxon>Lentilactobacillus</taxon>
    </lineage>
</organism>
<protein>
    <submittedName>
        <fullName evidence="1">Uncharacterized protein</fullName>
    </submittedName>
</protein>
<dbReference type="EMBL" id="AGRJ01000008">
    <property type="protein sequence ID" value="EHO54510.1"/>
    <property type="molecule type" value="Genomic_DNA"/>
</dbReference>
<dbReference type="RefSeq" id="WP_008855269.1">
    <property type="nucleotide sequence ID" value="NZ_JH590984.1"/>
</dbReference>
<proteinExistence type="predicted"/>
<dbReference type="PATRIC" id="fig|797516.3.peg.63"/>
<dbReference type="STRING" id="797516.HMPREF9104_00071"/>
<evidence type="ECO:0000313" key="2">
    <source>
        <dbReference type="Proteomes" id="UP000005025"/>
    </source>
</evidence>
<evidence type="ECO:0000313" key="1">
    <source>
        <dbReference type="EMBL" id="EHO54510.1"/>
    </source>
</evidence>
<dbReference type="AlphaFoldDB" id="H1LBW0"/>